<evidence type="ECO:0000256" key="1">
    <source>
        <dbReference type="SAM" id="MobiDB-lite"/>
    </source>
</evidence>
<organism evidence="2">
    <name type="scientific">Siphoviridae sp. ctF7F8</name>
    <dbReference type="NCBI Taxonomy" id="2826211"/>
    <lineage>
        <taxon>Viruses</taxon>
        <taxon>Duplodnaviria</taxon>
        <taxon>Heunggongvirae</taxon>
        <taxon>Uroviricota</taxon>
        <taxon>Caudoviricetes</taxon>
    </lineage>
</organism>
<protein>
    <submittedName>
        <fullName evidence="2">Uncharacterized protein</fullName>
    </submittedName>
</protein>
<dbReference type="Pfam" id="PF10926">
    <property type="entry name" value="DUF2800"/>
    <property type="match status" value="1"/>
</dbReference>
<dbReference type="EMBL" id="BK014917">
    <property type="protein sequence ID" value="DAD82368.1"/>
    <property type="molecule type" value="Genomic_DNA"/>
</dbReference>
<accession>A0A8S5MJI4</accession>
<proteinExistence type="predicted"/>
<evidence type="ECO:0000313" key="2">
    <source>
        <dbReference type="EMBL" id="DAD82368.1"/>
    </source>
</evidence>
<feature type="region of interest" description="Disordered" evidence="1">
    <location>
        <begin position="28"/>
        <end position="52"/>
    </location>
</feature>
<reference evidence="2" key="1">
    <citation type="journal article" date="2021" name="Proc. Natl. Acad. Sci. U.S.A.">
        <title>A Catalog of Tens of Thousands of Viruses from Human Metagenomes Reveals Hidden Associations with Chronic Diseases.</title>
        <authorList>
            <person name="Tisza M.J."/>
            <person name="Buck C.B."/>
        </authorList>
    </citation>
    <scope>NUCLEOTIDE SEQUENCE</scope>
    <source>
        <strain evidence="2">CtF7F8</strain>
    </source>
</reference>
<sequence>MTSELGKKRFNEILGGLVYKPPGKPILIPADDKRPEINIHTNDSISDQEEKI</sequence>
<name>A0A8S5MJI4_9CAUD</name>
<dbReference type="InterPro" id="IPR021229">
    <property type="entry name" value="DUF2800"/>
</dbReference>